<evidence type="ECO:0000313" key="3">
    <source>
        <dbReference type="Proteomes" id="UP000199011"/>
    </source>
</evidence>
<gene>
    <name evidence="2" type="ORF">SAMN05421579_12535</name>
</gene>
<dbReference type="AlphaFoldDB" id="A0A1I5CC12"/>
<name>A0A1I5CC12_9GAMM</name>
<evidence type="ECO:0000256" key="1">
    <source>
        <dbReference type="SAM" id="Phobius"/>
    </source>
</evidence>
<keyword evidence="1" id="KW-0472">Membrane</keyword>
<dbReference type="EMBL" id="FOVO01000025">
    <property type="protein sequence ID" value="SFN84436.1"/>
    <property type="molecule type" value="Genomic_DNA"/>
</dbReference>
<dbReference type="Proteomes" id="UP000199011">
    <property type="component" value="Unassembled WGS sequence"/>
</dbReference>
<organism evidence="2 3">
    <name type="scientific">Xenorhabdus japonica</name>
    <dbReference type="NCBI Taxonomy" id="53341"/>
    <lineage>
        <taxon>Bacteria</taxon>
        <taxon>Pseudomonadati</taxon>
        <taxon>Pseudomonadota</taxon>
        <taxon>Gammaproteobacteria</taxon>
        <taxon>Enterobacterales</taxon>
        <taxon>Morganellaceae</taxon>
        <taxon>Xenorhabdus</taxon>
    </lineage>
</organism>
<accession>A0A1I5CC12</accession>
<reference evidence="3" key="1">
    <citation type="submission" date="2016-10" db="EMBL/GenBank/DDBJ databases">
        <authorList>
            <person name="Varghese N."/>
            <person name="Submissions S."/>
        </authorList>
    </citation>
    <scope>NUCLEOTIDE SEQUENCE [LARGE SCALE GENOMIC DNA]</scope>
    <source>
        <strain evidence="3">DSM 16522</strain>
    </source>
</reference>
<sequence>MTSDLRSKGIEIIPFIFQVASLLATLAHPSLNSIIYALNKINKKVRNLSGVVKNINIYVAEETERTEVRWLKIEDKKTYNELISKRVWVESPCLHINDKQITQVNKVKSLPHSFWGSSGLRNTSHSGQVGVNVSGVSDQLHQESISGKRKLLESNPECSTRVIASIVHEIGHILHAQRIESERKFWCARRTDEQGEYTIPAMIVEQVSDYAIQKNNSNEFVAEVFTGLPHNWSP</sequence>
<protein>
    <submittedName>
        <fullName evidence="2">Uncharacterized protein</fullName>
    </submittedName>
</protein>
<keyword evidence="1" id="KW-0812">Transmembrane</keyword>
<dbReference type="RefSeq" id="WP_092519740.1">
    <property type="nucleotide sequence ID" value="NZ_CAWRAH010000057.1"/>
</dbReference>
<dbReference type="OrthoDB" id="6448167at2"/>
<feature type="transmembrane region" description="Helical" evidence="1">
    <location>
        <begin position="12"/>
        <end position="38"/>
    </location>
</feature>
<evidence type="ECO:0000313" key="2">
    <source>
        <dbReference type="EMBL" id="SFN84436.1"/>
    </source>
</evidence>
<proteinExistence type="predicted"/>
<keyword evidence="3" id="KW-1185">Reference proteome</keyword>
<keyword evidence="1" id="KW-1133">Transmembrane helix</keyword>